<evidence type="ECO:0000313" key="2">
    <source>
        <dbReference type="EMBL" id="KAG6660210.1"/>
    </source>
</evidence>
<evidence type="ECO:0000256" key="1">
    <source>
        <dbReference type="SAM" id="MobiDB-lite"/>
    </source>
</evidence>
<evidence type="ECO:0000313" key="3">
    <source>
        <dbReference type="Proteomes" id="UP000811609"/>
    </source>
</evidence>
<dbReference type="NCBIfam" id="TIGR01571">
    <property type="entry name" value="A_thal_Cys_rich"/>
    <property type="match status" value="1"/>
</dbReference>
<feature type="region of interest" description="Disordered" evidence="1">
    <location>
        <begin position="1"/>
        <end position="27"/>
    </location>
</feature>
<dbReference type="InterPro" id="IPR006461">
    <property type="entry name" value="PLAC_motif_containing"/>
</dbReference>
<dbReference type="PANTHER" id="PTHR15907">
    <property type="entry name" value="DUF614 FAMILY PROTEIN-RELATED"/>
    <property type="match status" value="1"/>
</dbReference>
<accession>A0A8T1QYM1</accession>
<comment type="caution">
    <text evidence="2">The sequence shown here is derived from an EMBL/GenBank/DDBJ whole genome shotgun (WGS) entry which is preliminary data.</text>
</comment>
<sequence>MYPNKAEAPYAKSAPPPPTSATPFAKPHEGQWSSGLCDCFEDPSNCLITCCCPCITVGRIVEIVDRGTTSCLIGGLISYAMGSVGCGWLYACTYRSKLRGLFSLPEAPCADWLVHCCCCACSLCQEYRELQYRGVDPSIGWEANVEKWNREGLTPPIAPGMAR</sequence>
<gene>
    <name evidence="2" type="ORF">CIPAW_03G090000</name>
</gene>
<proteinExistence type="predicted"/>
<protein>
    <submittedName>
        <fullName evidence="2">Uncharacterized protein</fullName>
    </submittedName>
</protein>
<name>A0A8T1QYM1_CARIL</name>
<keyword evidence="3" id="KW-1185">Reference proteome</keyword>
<organism evidence="2 3">
    <name type="scientific">Carya illinoinensis</name>
    <name type="common">Pecan</name>
    <dbReference type="NCBI Taxonomy" id="32201"/>
    <lineage>
        <taxon>Eukaryota</taxon>
        <taxon>Viridiplantae</taxon>
        <taxon>Streptophyta</taxon>
        <taxon>Embryophyta</taxon>
        <taxon>Tracheophyta</taxon>
        <taxon>Spermatophyta</taxon>
        <taxon>Magnoliopsida</taxon>
        <taxon>eudicotyledons</taxon>
        <taxon>Gunneridae</taxon>
        <taxon>Pentapetalae</taxon>
        <taxon>rosids</taxon>
        <taxon>fabids</taxon>
        <taxon>Fagales</taxon>
        <taxon>Juglandaceae</taxon>
        <taxon>Carya</taxon>
    </lineage>
</organism>
<reference evidence="2" key="1">
    <citation type="submission" date="2020-12" db="EMBL/GenBank/DDBJ databases">
        <title>WGS assembly of Carya illinoinensis cv. Pawnee.</title>
        <authorList>
            <person name="Platts A."/>
            <person name="Shu S."/>
            <person name="Wright S."/>
            <person name="Barry K."/>
            <person name="Edger P."/>
            <person name="Pires J.C."/>
            <person name="Schmutz J."/>
        </authorList>
    </citation>
    <scope>NUCLEOTIDE SEQUENCE</scope>
    <source>
        <tissue evidence="2">Leaf</tissue>
    </source>
</reference>
<dbReference type="AlphaFoldDB" id="A0A8T1QYM1"/>
<feature type="compositionally biased region" description="Low complexity" evidence="1">
    <location>
        <begin position="1"/>
        <end position="13"/>
    </location>
</feature>
<dbReference type="Pfam" id="PF04749">
    <property type="entry name" value="PLAC8"/>
    <property type="match status" value="1"/>
</dbReference>
<dbReference type="Proteomes" id="UP000811609">
    <property type="component" value="Chromosome 3"/>
</dbReference>
<dbReference type="EMBL" id="CM031811">
    <property type="protein sequence ID" value="KAG6660210.1"/>
    <property type="molecule type" value="Genomic_DNA"/>
</dbReference>